<dbReference type="SUPFAM" id="SSF52540">
    <property type="entry name" value="P-loop containing nucleoside triphosphate hydrolases"/>
    <property type="match status" value="1"/>
</dbReference>
<proteinExistence type="inferred from homology"/>
<feature type="binding site" evidence="9">
    <location>
        <position position="71"/>
    </location>
    <ligand>
        <name>Mg(2+)</name>
        <dbReference type="ChEBI" id="CHEBI:18420"/>
    </ligand>
</feature>
<keyword evidence="7 9" id="KW-0233">DNA recombination</keyword>
<keyword evidence="8 9" id="KW-0234">DNA repair</keyword>
<dbReference type="PANTHER" id="PTHR42848:SF1">
    <property type="entry name" value="HOLLIDAY JUNCTION BRANCH MIGRATION COMPLEX SUBUNIT RUVB"/>
    <property type="match status" value="1"/>
</dbReference>
<dbReference type="AlphaFoldDB" id="A0A9D1MZ08"/>
<evidence type="ECO:0000256" key="9">
    <source>
        <dbReference type="HAMAP-Rule" id="MF_00016"/>
    </source>
</evidence>
<comment type="subunit">
    <text evidence="9">Homohexamer. Forms an RuvA(8)-RuvB(12)-Holliday junction (HJ) complex. HJ DNA is sandwiched between 2 RuvA tetramers; dsDNA enters through RuvA and exits via RuvB. An RuvB hexamer assembles on each DNA strand where it exits the tetramer. Each RuvB hexamer is contacted by two RuvA subunits (via domain III) on 2 adjacent RuvB subunits; this complex drives branch migration. In the full resolvosome a probable DNA-RuvA(4)-RuvB(12)-RuvC(2) complex forms which resolves the HJ.</text>
</comment>
<comment type="function">
    <text evidence="9">The RuvA-RuvB-RuvC complex processes Holliday junction (HJ) DNA during genetic recombination and DNA repair, while the RuvA-RuvB complex plays an important role in the rescue of blocked DNA replication forks via replication fork reversal (RFR). RuvA specifically binds to HJ cruciform DNA, conferring on it an open structure. The RuvB hexamer acts as an ATP-dependent pump, pulling dsDNA into and through the RuvAB complex. RuvB forms 2 homohexamers on either side of HJ DNA bound by 1 or 2 RuvA tetramers; 4 subunits per hexamer contact DNA at a time. Coordinated motions by a converter formed by DNA-disengaged RuvB subunits stimulates ATP hydrolysis and nucleotide exchange. Immobilization of the converter enables RuvB to convert the ATP-contained energy into a lever motion, pulling 2 nucleotides of DNA out of the RuvA tetramer per ATP hydrolyzed, thus driving DNA branch migration. The RuvB motors rotate together with the DNA substrate, which together with the progressing nucleotide cycle form the mechanistic basis for DNA recombination by continuous HJ branch migration. Branch migration allows RuvC to scan DNA until it finds its consensus sequence, where it cleaves and resolves cruciform DNA.</text>
</comment>
<evidence type="ECO:0000259" key="10">
    <source>
        <dbReference type="SMART" id="SM00382"/>
    </source>
</evidence>
<dbReference type="GO" id="GO:0000400">
    <property type="term" value="F:four-way junction DNA binding"/>
    <property type="evidence" value="ECO:0007669"/>
    <property type="project" value="UniProtKB-UniRule"/>
</dbReference>
<dbReference type="Gene3D" id="3.40.50.300">
    <property type="entry name" value="P-loop containing nucleotide triphosphate hydrolases"/>
    <property type="match status" value="1"/>
</dbReference>
<feature type="binding site" evidence="9">
    <location>
        <position position="25"/>
    </location>
    <ligand>
        <name>ATP</name>
        <dbReference type="ChEBI" id="CHEBI:30616"/>
    </ligand>
</feature>
<reference evidence="11" key="2">
    <citation type="journal article" date="2021" name="PeerJ">
        <title>Extensive microbial diversity within the chicken gut microbiome revealed by metagenomics and culture.</title>
        <authorList>
            <person name="Gilroy R."/>
            <person name="Ravi A."/>
            <person name="Getino M."/>
            <person name="Pursley I."/>
            <person name="Horton D.L."/>
            <person name="Alikhan N.F."/>
            <person name="Baker D."/>
            <person name="Gharbi K."/>
            <person name="Hall N."/>
            <person name="Watson M."/>
            <person name="Adriaenssens E.M."/>
            <person name="Foster-Nyarko E."/>
            <person name="Jarju S."/>
            <person name="Secka A."/>
            <person name="Antonio M."/>
            <person name="Oren A."/>
            <person name="Chaudhuri R.R."/>
            <person name="La Ragione R."/>
            <person name="Hildebrand F."/>
            <person name="Pallen M.J."/>
        </authorList>
    </citation>
    <scope>NUCLEOTIDE SEQUENCE</scope>
    <source>
        <strain evidence="11">CHK154-7741</strain>
    </source>
</reference>
<dbReference type="GO" id="GO:0006310">
    <property type="term" value="P:DNA recombination"/>
    <property type="evidence" value="ECO:0007669"/>
    <property type="project" value="UniProtKB-UniRule"/>
</dbReference>
<dbReference type="GO" id="GO:0005524">
    <property type="term" value="F:ATP binding"/>
    <property type="evidence" value="ECO:0007669"/>
    <property type="project" value="UniProtKB-UniRule"/>
</dbReference>
<feature type="binding site" evidence="9">
    <location>
        <position position="176"/>
    </location>
    <ligand>
        <name>ATP</name>
        <dbReference type="ChEBI" id="CHEBI:30616"/>
    </ligand>
</feature>
<feature type="domain" description="AAA+ ATPase" evidence="10">
    <location>
        <begin position="56"/>
        <end position="187"/>
    </location>
</feature>
<organism evidence="11 12">
    <name type="scientific">Candidatus Limenecus avicola</name>
    <dbReference type="NCBI Taxonomy" id="2840847"/>
    <lineage>
        <taxon>Bacteria</taxon>
        <taxon>Bacillati</taxon>
        <taxon>Bacillota</taxon>
        <taxon>Clostridia</taxon>
        <taxon>Eubacteriales</taxon>
        <taxon>Clostridiaceae</taxon>
        <taxon>Clostridiaceae incertae sedis</taxon>
        <taxon>Candidatus Limenecus</taxon>
    </lineage>
</organism>
<comment type="catalytic activity">
    <reaction evidence="9">
        <text>ATP + H2O = ADP + phosphate + H(+)</text>
        <dbReference type="Rhea" id="RHEA:13065"/>
        <dbReference type="ChEBI" id="CHEBI:15377"/>
        <dbReference type="ChEBI" id="CHEBI:15378"/>
        <dbReference type="ChEBI" id="CHEBI:30616"/>
        <dbReference type="ChEBI" id="CHEBI:43474"/>
        <dbReference type="ChEBI" id="CHEBI:456216"/>
    </reaction>
</comment>
<feature type="binding site" evidence="9">
    <location>
        <begin position="133"/>
        <end position="135"/>
    </location>
    <ligand>
        <name>ATP</name>
        <dbReference type="ChEBI" id="CHEBI:30616"/>
    </ligand>
</feature>
<dbReference type="GO" id="GO:0048476">
    <property type="term" value="C:Holliday junction resolvase complex"/>
    <property type="evidence" value="ECO:0007669"/>
    <property type="project" value="UniProtKB-UniRule"/>
</dbReference>
<feature type="region of interest" description="Small ATPAse domain (RuvB-S)" evidence="9">
    <location>
        <begin position="187"/>
        <end position="257"/>
    </location>
</feature>
<dbReference type="NCBIfam" id="NF000868">
    <property type="entry name" value="PRK00080.1"/>
    <property type="match status" value="1"/>
</dbReference>
<evidence type="ECO:0000313" key="11">
    <source>
        <dbReference type="EMBL" id="HIU91681.1"/>
    </source>
</evidence>
<evidence type="ECO:0000256" key="7">
    <source>
        <dbReference type="ARBA" id="ARBA00023172"/>
    </source>
</evidence>
<dbReference type="InterPro" id="IPR003593">
    <property type="entry name" value="AAA+_ATPase"/>
</dbReference>
<keyword evidence="2 9" id="KW-0547">Nucleotide-binding</keyword>
<feature type="binding site" evidence="9">
    <location>
        <position position="70"/>
    </location>
    <ligand>
        <name>ATP</name>
        <dbReference type="ChEBI" id="CHEBI:30616"/>
    </ligand>
</feature>
<keyword evidence="11" id="KW-0347">Helicase</keyword>
<evidence type="ECO:0000256" key="3">
    <source>
        <dbReference type="ARBA" id="ARBA00022763"/>
    </source>
</evidence>
<sequence length="345" mass="38173">MNKKAKSENLETKEIAFDKSFENNIRPKKLDEYIGQSALKSTLKISIEAAKKRNKQLDHLLFYGPPGLGKTTLASVIANELEANIKITSAPALERPRDIIGILMSLKNGDILFIDEIHRLNKVTEEILYPAMEDFFLDMTTGKAQTVKTLRVPLPKFTLIGATTKAGELSGPLRDRFGIIHRLQFYTVEELSQVVSRTAKILEIGIDADGAKVIASRSRGTPRIANRLVKRVADYALVRADGKITNDTAIDALNTLHIDDNGLDATDKALLTLIIEKYDGGPVGLETLAAALGEDARTIEDVYEPYLLQEGIIQRTPRGRKISPEGYRLLGYKVPKDDNGQTSLF</sequence>
<dbReference type="EMBL" id="DVOD01000008">
    <property type="protein sequence ID" value="HIU91681.1"/>
    <property type="molecule type" value="Genomic_DNA"/>
</dbReference>
<keyword evidence="6 9" id="KW-0238">DNA-binding</keyword>
<dbReference type="InterPro" id="IPR027417">
    <property type="entry name" value="P-loop_NTPase"/>
</dbReference>
<evidence type="ECO:0000256" key="2">
    <source>
        <dbReference type="ARBA" id="ARBA00022741"/>
    </source>
</evidence>
<comment type="caution">
    <text evidence="11">The sequence shown here is derived from an EMBL/GenBank/DDBJ whole genome shotgun (WGS) entry which is preliminary data.</text>
</comment>
<dbReference type="SMART" id="SM00382">
    <property type="entry name" value="AAA"/>
    <property type="match status" value="1"/>
</dbReference>
<dbReference type="GO" id="GO:0006281">
    <property type="term" value="P:DNA repair"/>
    <property type="evidence" value="ECO:0007669"/>
    <property type="project" value="UniProtKB-UniRule"/>
</dbReference>
<reference evidence="11" key="1">
    <citation type="submission" date="2020-10" db="EMBL/GenBank/DDBJ databases">
        <authorList>
            <person name="Gilroy R."/>
        </authorList>
    </citation>
    <scope>NUCLEOTIDE SEQUENCE</scope>
    <source>
        <strain evidence="11">CHK154-7741</strain>
    </source>
</reference>
<dbReference type="Pfam" id="PF17864">
    <property type="entry name" value="AAA_lid_4"/>
    <property type="match status" value="1"/>
</dbReference>
<evidence type="ECO:0000256" key="6">
    <source>
        <dbReference type="ARBA" id="ARBA00023125"/>
    </source>
</evidence>
<dbReference type="EC" id="3.6.4.-" evidence="9"/>
<dbReference type="InterPro" id="IPR036388">
    <property type="entry name" value="WH-like_DNA-bd_sf"/>
</dbReference>
<evidence type="ECO:0000256" key="1">
    <source>
        <dbReference type="ARBA" id="ARBA00022490"/>
    </source>
</evidence>
<feature type="binding site" evidence="9">
    <location>
        <position position="72"/>
    </location>
    <ligand>
        <name>ATP</name>
        <dbReference type="ChEBI" id="CHEBI:30616"/>
    </ligand>
</feature>
<evidence type="ECO:0000256" key="4">
    <source>
        <dbReference type="ARBA" id="ARBA00022801"/>
    </source>
</evidence>
<evidence type="ECO:0000256" key="8">
    <source>
        <dbReference type="ARBA" id="ARBA00023204"/>
    </source>
</evidence>
<dbReference type="HAMAP" id="MF_00016">
    <property type="entry name" value="DNA_HJ_migration_RuvB"/>
    <property type="match status" value="1"/>
</dbReference>
<feature type="region of interest" description="Head domain (RuvB-H)" evidence="9">
    <location>
        <begin position="260"/>
        <end position="345"/>
    </location>
</feature>
<dbReference type="PANTHER" id="PTHR42848">
    <property type="match status" value="1"/>
</dbReference>
<dbReference type="InterPro" id="IPR036390">
    <property type="entry name" value="WH_DNA-bd_sf"/>
</dbReference>
<dbReference type="Gene3D" id="1.10.8.60">
    <property type="match status" value="1"/>
</dbReference>
<keyword evidence="4 9" id="KW-0378">Hydrolase</keyword>
<dbReference type="InterPro" id="IPR008824">
    <property type="entry name" value="RuvB-like_N"/>
</dbReference>
<dbReference type="InterPro" id="IPR008823">
    <property type="entry name" value="RuvB_wg_C"/>
</dbReference>
<comment type="subcellular location">
    <subcellularLocation>
        <location evidence="9">Cytoplasm</location>
    </subcellularLocation>
</comment>
<dbReference type="InterPro" id="IPR041445">
    <property type="entry name" value="AAA_lid_4"/>
</dbReference>
<feature type="binding site" evidence="9">
    <location>
        <position position="315"/>
    </location>
    <ligand>
        <name>DNA</name>
        <dbReference type="ChEBI" id="CHEBI:16991"/>
    </ligand>
</feature>
<dbReference type="Pfam" id="PF05496">
    <property type="entry name" value="RuvB_N"/>
    <property type="match status" value="1"/>
</dbReference>
<dbReference type="SUPFAM" id="SSF46785">
    <property type="entry name" value="Winged helix' DNA-binding domain"/>
    <property type="match status" value="1"/>
</dbReference>
<dbReference type="GO" id="GO:0009378">
    <property type="term" value="F:four-way junction helicase activity"/>
    <property type="evidence" value="ECO:0007669"/>
    <property type="project" value="InterPro"/>
</dbReference>
<feature type="binding site" evidence="9">
    <location>
        <position position="67"/>
    </location>
    <ligand>
        <name>ATP</name>
        <dbReference type="ChEBI" id="CHEBI:30616"/>
    </ligand>
</feature>
<keyword evidence="1 9" id="KW-0963">Cytoplasm</keyword>
<keyword evidence="3 9" id="KW-0227">DNA damage</keyword>
<evidence type="ECO:0000256" key="5">
    <source>
        <dbReference type="ARBA" id="ARBA00022840"/>
    </source>
</evidence>
<dbReference type="Gene3D" id="1.10.10.10">
    <property type="entry name" value="Winged helix-like DNA-binding domain superfamily/Winged helix DNA-binding domain"/>
    <property type="match status" value="1"/>
</dbReference>
<feature type="binding site" evidence="9">
    <location>
        <position position="186"/>
    </location>
    <ligand>
        <name>ATP</name>
        <dbReference type="ChEBI" id="CHEBI:30616"/>
    </ligand>
</feature>
<feature type="binding site" evidence="9">
    <location>
        <position position="223"/>
    </location>
    <ligand>
        <name>ATP</name>
        <dbReference type="ChEBI" id="CHEBI:30616"/>
    </ligand>
</feature>
<feature type="binding site" evidence="9">
    <location>
        <position position="320"/>
    </location>
    <ligand>
        <name>DNA</name>
        <dbReference type="ChEBI" id="CHEBI:16991"/>
    </ligand>
</feature>
<protein>
    <recommendedName>
        <fullName evidence="9">Holliday junction branch migration complex subunit RuvB</fullName>
        <ecNumber evidence="9">3.6.4.-</ecNumber>
    </recommendedName>
</protein>
<accession>A0A9D1MZ08</accession>
<comment type="domain">
    <text evidence="9">Has 3 domains, the large (RuvB-L) and small ATPase (RuvB-S) domains and the C-terminal head (RuvB-H) domain. The head domain binds DNA, while the ATPase domains jointly bind ATP, ADP or are empty depending on the state of the subunit in the translocation cycle. During a single DNA translocation step the structure of each domain remains the same, but their relative positions change.</text>
</comment>
<feature type="binding site" evidence="9">
    <location>
        <position position="26"/>
    </location>
    <ligand>
        <name>ATP</name>
        <dbReference type="ChEBI" id="CHEBI:30616"/>
    </ligand>
</feature>
<dbReference type="GO" id="GO:0016787">
    <property type="term" value="F:hydrolase activity"/>
    <property type="evidence" value="ECO:0007669"/>
    <property type="project" value="UniProtKB-KW"/>
</dbReference>
<name>A0A9D1MZ08_9CLOT</name>
<feature type="binding site" evidence="9">
    <location>
        <position position="71"/>
    </location>
    <ligand>
        <name>ATP</name>
        <dbReference type="ChEBI" id="CHEBI:30616"/>
    </ligand>
</feature>
<comment type="caution">
    <text evidence="9">Lacks conserved residue(s) required for the propagation of feature annotation.</text>
</comment>
<dbReference type="Pfam" id="PF05491">
    <property type="entry name" value="WHD_RuvB"/>
    <property type="match status" value="1"/>
</dbReference>
<evidence type="ECO:0000313" key="12">
    <source>
        <dbReference type="Proteomes" id="UP000886748"/>
    </source>
</evidence>
<dbReference type="NCBIfam" id="TIGR00635">
    <property type="entry name" value="ruvB"/>
    <property type="match status" value="1"/>
</dbReference>
<dbReference type="Proteomes" id="UP000886748">
    <property type="component" value="Unassembled WGS sequence"/>
</dbReference>
<gene>
    <name evidence="9 11" type="primary">ruvB</name>
    <name evidence="11" type="ORF">IAD26_00955</name>
</gene>
<dbReference type="CDD" id="cd00009">
    <property type="entry name" value="AAA"/>
    <property type="match status" value="1"/>
</dbReference>
<comment type="similarity">
    <text evidence="9">Belongs to the RuvB family.</text>
</comment>
<dbReference type="InterPro" id="IPR004605">
    <property type="entry name" value="DNA_helicase_Holl-junc_RuvB"/>
</dbReference>
<keyword evidence="5 9" id="KW-0067">ATP-binding</keyword>
<dbReference type="GO" id="GO:0005737">
    <property type="term" value="C:cytoplasm"/>
    <property type="evidence" value="ECO:0007669"/>
    <property type="project" value="UniProtKB-SubCell"/>
</dbReference>